<evidence type="ECO:0000313" key="3">
    <source>
        <dbReference type="EMBL" id="CRG94929.1"/>
    </source>
</evidence>
<dbReference type="SMART" id="SM00164">
    <property type="entry name" value="TBC"/>
    <property type="match status" value="1"/>
</dbReference>
<dbReference type="AlphaFoldDB" id="A0A1J1GR75"/>
<feature type="domain" description="Rab-GAP TBC" evidence="2">
    <location>
        <begin position="70"/>
        <end position="339"/>
    </location>
</feature>
<dbReference type="Proteomes" id="UP000220797">
    <property type="component" value="Unassembled WGS sequence"/>
</dbReference>
<reference evidence="3" key="1">
    <citation type="submission" date="2015-04" db="EMBL/GenBank/DDBJ databases">
        <authorList>
            <consortium name="Pathogen Informatics"/>
        </authorList>
    </citation>
    <scope>NUCLEOTIDE SEQUENCE [LARGE SCALE GENOMIC DNA]</scope>
    <source>
        <strain evidence="3">8A</strain>
    </source>
</reference>
<evidence type="ECO:0000313" key="4">
    <source>
        <dbReference type="Proteomes" id="UP000220797"/>
    </source>
</evidence>
<feature type="coiled-coil region" evidence="1">
    <location>
        <begin position="89"/>
        <end position="116"/>
    </location>
</feature>
<dbReference type="Gene3D" id="1.10.8.270">
    <property type="entry name" value="putative rabgap domain of human tbc1 domain family member 14 like domains"/>
    <property type="match status" value="1"/>
</dbReference>
<dbReference type="OMA" id="FHTIYST"/>
<evidence type="ECO:0000259" key="2">
    <source>
        <dbReference type="PROSITE" id="PS50086"/>
    </source>
</evidence>
<gene>
    <name evidence="3" type="ORF">PGAL8A_00232700</name>
</gene>
<dbReference type="SUPFAM" id="SSF47923">
    <property type="entry name" value="Ypt/Rab-GAP domain of gyp1p"/>
    <property type="match status" value="2"/>
</dbReference>
<dbReference type="PROSITE" id="PS50086">
    <property type="entry name" value="TBC_RABGAP"/>
    <property type="match status" value="1"/>
</dbReference>
<dbReference type="FunFam" id="1.10.472.80:FF:000061">
    <property type="entry name" value="GTPase-activating protein, putative"/>
    <property type="match status" value="1"/>
</dbReference>
<name>A0A1J1GR75_PLAGA</name>
<accession>A0A1J1GR75</accession>
<dbReference type="OrthoDB" id="27140at2759"/>
<dbReference type="FunFam" id="1.10.8.270:FF:000031">
    <property type="entry name" value="TBC1 domain family member 5"/>
    <property type="match status" value="1"/>
</dbReference>
<dbReference type="GeneID" id="39730854"/>
<organism evidence="3 4">
    <name type="scientific">Plasmodium gallinaceum</name>
    <dbReference type="NCBI Taxonomy" id="5849"/>
    <lineage>
        <taxon>Eukaryota</taxon>
        <taxon>Sar</taxon>
        <taxon>Alveolata</taxon>
        <taxon>Apicomplexa</taxon>
        <taxon>Aconoidasida</taxon>
        <taxon>Haemosporida</taxon>
        <taxon>Plasmodiidae</taxon>
        <taxon>Plasmodium</taxon>
        <taxon>Plasmodium (Haemamoeba)</taxon>
    </lineage>
</organism>
<dbReference type="InterPro" id="IPR035969">
    <property type="entry name" value="Rab-GAP_TBC_sf"/>
</dbReference>
<evidence type="ECO:0000256" key="1">
    <source>
        <dbReference type="SAM" id="Coils"/>
    </source>
</evidence>
<dbReference type="Gene3D" id="1.10.472.80">
    <property type="entry name" value="Ypt/Rab-GAP domain of gyp1p, domain 3"/>
    <property type="match status" value="1"/>
</dbReference>
<proteinExistence type="predicted"/>
<dbReference type="InterPro" id="IPR000195">
    <property type="entry name" value="Rab-GAP-TBC_dom"/>
</dbReference>
<sequence length="582" mass="69939">MHDNNFLEDLYDIKFEDFLNDFILFKNEKILTKNSSVLDNDRVNSTEQKDLHEKSNLIYCLANNILNNKPNIHLFRRIYWPLLLGIYKCNNLEDLIKEIQKRRNLYKQDREEYIIKQTNLNIQKLDPQIFHPLSSDDKNPWTLKKKNQELNEEIKQDILRTYSEKKIFQNEEIRNTLNKILFVWAKKNPSISYKQGMNEIVAILFIVNYREQIHNDFSNYENKKYYKEFCLLFNKEEIESDTYIIFDHFMHMGLKYLFTSVDEKKMQSSKNSCKTVLLQKCTYIFHKLLKNSDKLLYNHLISLSIEPQIFLLRWIRLFYCREFQIDDTVILWDNFFSDCYLKNCENDFFFDFKGDNIEIAHQTSNVFPLVDYFAISMILFIRSFLLENDENFCLKRLFKYPPVENIRILIDLTFKIKSRNEKKEKNIKNGDVSMENKVNPVKIIKSNNFNTSMNSNTYNSLNEYQNNNNIKNNHDNYITNESIERNKYKPNFNVLTLNKEVKTYGISKTLSNMNNKLNKVIDNLNIFSLNLINENQRMQLQQNIFHLNEIYNELKNIEHKFEKNESESVGIHKKSEIPIYLG</sequence>
<comment type="caution">
    <text evidence="3">The sequence shown here is derived from an EMBL/GenBank/DDBJ whole genome shotgun (WGS) entry which is preliminary data.</text>
</comment>
<dbReference type="VEuPathDB" id="PlasmoDB:PGAL8A_00232700"/>
<dbReference type="GO" id="GO:0006886">
    <property type="term" value="P:intracellular protein transport"/>
    <property type="evidence" value="ECO:0007669"/>
    <property type="project" value="TreeGrafter"/>
</dbReference>
<keyword evidence="4" id="KW-1185">Reference proteome</keyword>
<dbReference type="GO" id="GO:0005096">
    <property type="term" value="F:GTPase activator activity"/>
    <property type="evidence" value="ECO:0007669"/>
    <property type="project" value="TreeGrafter"/>
</dbReference>
<protein>
    <submittedName>
        <fullName evidence="3">GTPase-activating protein, putative</fullName>
    </submittedName>
</protein>
<dbReference type="PANTHER" id="PTHR22957">
    <property type="entry name" value="TBC1 DOMAIN FAMILY MEMBER GTPASE-ACTIVATING PROTEIN"/>
    <property type="match status" value="1"/>
</dbReference>
<dbReference type="PANTHER" id="PTHR22957:SF27">
    <property type="entry name" value="TBC1 DOMAIN FAMILY MEMBER 13"/>
    <property type="match status" value="1"/>
</dbReference>
<dbReference type="EMBL" id="CVMV01000032">
    <property type="protein sequence ID" value="CRG94929.1"/>
    <property type="molecule type" value="Genomic_DNA"/>
</dbReference>
<dbReference type="Pfam" id="PF00566">
    <property type="entry name" value="RabGAP-TBC"/>
    <property type="match status" value="1"/>
</dbReference>
<dbReference type="RefSeq" id="XP_028527743.1">
    <property type="nucleotide sequence ID" value="XM_028671051.1"/>
</dbReference>
<keyword evidence="1" id="KW-0175">Coiled coil</keyword>